<protein>
    <recommendedName>
        <fullName evidence="6">Penicillin-binding protein</fullName>
    </recommendedName>
</protein>
<dbReference type="Pfam" id="PF00905">
    <property type="entry name" value="Transpeptidase"/>
    <property type="match status" value="1"/>
</dbReference>
<dbReference type="InterPro" id="IPR029030">
    <property type="entry name" value="Caspase-like_dom_sf"/>
</dbReference>
<dbReference type="InterPro" id="IPR001460">
    <property type="entry name" value="PCN-bd_Tpept"/>
</dbReference>
<evidence type="ECO:0000259" key="3">
    <source>
        <dbReference type="Pfam" id="PF21922"/>
    </source>
</evidence>
<dbReference type="RefSeq" id="WP_275772662.1">
    <property type="nucleotide sequence ID" value="NZ_BAABDE010000020.1"/>
</dbReference>
<dbReference type="EMBL" id="BAABDE010000020">
    <property type="protein sequence ID" value="GAA3807463.1"/>
    <property type="molecule type" value="Genomic_DNA"/>
</dbReference>
<dbReference type="Pfam" id="PF00656">
    <property type="entry name" value="Peptidase_C14"/>
    <property type="match status" value="1"/>
</dbReference>
<evidence type="ECO:0000313" key="4">
    <source>
        <dbReference type="EMBL" id="GAA3807463.1"/>
    </source>
</evidence>
<name>A0ABP7HYI7_9ACTN</name>
<organism evidence="4 5">
    <name type="scientific">Streptomyces coacervatus</name>
    <dbReference type="NCBI Taxonomy" id="647381"/>
    <lineage>
        <taxon>Bacteria</taxon>
        <taxon>Bacillati</taxon>
        <taxon>Actinomycetota</taxon>
        <taxon>Actinomycetes</taxon>
        <taxon>Kitasatosporales</taxon>
        <taxon>Streptomycetaceae</taxon>
        <taxon>Streptomyces</taxon>
    </lineage>
</organism>
<dbReference type="Gene3D" id="3.40.50.1460">
    <property type="match status" value="1"/>
</dbReference>
<keyword evidence="5" id="KW-1185">Reference proteome</keyword>
<dbReference type="InterPro" id="IPR011600">
    <property type="entry name" value="Pept_C14_caspase"/>
</dbReference>
<evidence type="ECO:0000259" key="1">
    <source>
        <dbReference type="Pfam" id="PF00656"/>
    </source>
</evidence>
<dbReference type="Proteomes" id="UP001501009">
    <property type="component" value="Unassembled WGS sequence"/>
</dbReference>
<dbReference type="Gene3D" id="3.90.1310.10">
    <property type="entry name" value="Penicillin-binding protein 2a (Domain 2)"/>
    <property type="match status" value="1"/>
</dbReference>
<dbReference type="InterPro" id="IPR054120">
    <property type="entry name" value="PBPA_dimer"/>
</dbReference>
<gene>
    <name evidence="4" type="ORF">GCM10022403_046970</name>
</gene>
<dbReference type="SUPFAM" id="SSF56601">
    <property type="entry name" value="beta-lactamase/transpeptidase-like"/>
    <property type="match status" value="1"/>
</dbReference>
<dbReference type="PANTHER" id="PTHR30627:SF24">
    <property type="entry name" value="PENICILLIN-BINDING PROTEIN 4B"/>
    <property type="match status" value="1"/>
</dbReference>
<dbReference type="NCBIfam" id="NF047832">
    <property type="entry name" value="caspase_w_EACC1"/>
    <property type="match status" value="1"/>
</dbReference>
<reference evidence="5" key="1">
    <citation type="journal article" date="2019" name="Int. J. Syst. Evol. Microbiol.">
        <title>The Global Catalogue of Microorganisms (GCM) 10K type strain sequencing project: providing services to taxonomists for standard genome sequencing and annotation.</title>
        <authorList>
            <consortium name="The Broad Institute Genomics Platform"/>
            <consortium name="The Broad Institute Genome Sequencing Center for Infectious Disease"/>
            <person name="Wu L."/>
            <person name="Ma J."/>
        </authorList>
    </citation>
    <scope>NUCLEOTIDE SEQUENCE [LARGE SCALE GENOMIC DNA]</scope>
    <source>
        <strain evidence="5">JCM 17138</strain>
    </source>
</reference>
<dbReference type="InterPro" id="IPR050515">
    <property type="entry name" value="Beta-lactam/transpept"/>
</dbReference>
<sequence>MTQPKLGSGRHALLVATATYQHSELRSLWAPTRDARQLARVLGDPAIGDFTLGVLDNPSSHVLRRRIEDFFADRAPGDVLLLHFAGHGLKDDIGRLFLAASDTVHTRLESTAVPAEYVGRLMMRSRAQRAALLLDCCYAGAFERGLVSRADDDVHVEDSFTALRRTVGGRGRAVLTATSAVEYAFEGDHVAGRPSGRRGPSLFTGALVEGLRTGAADLGGDGVVGLAELAEYVGDRVREVTPHQNPQLWMFGSRGDIPIAHAPRRPQPSTPALPVPAPTVTAPIRSRLPRPRLTRTRAIVLAALLTAGTLTLSLLLTNRSGSSGSGATGPFDRPRGNILVGGKAVTGNKDTGHDPRYQRTYTEGPLYAAVTGYASHTHGTSLLEKAENSVLTAGNHAKGNDVLTTISATAQQAAFQGLGRDKGAVVALNPTTGAILALVSTPSYDPNTVTGGTRSDKQAWNDLNTDRDRPLLDRALGQAYPPASPFKVVTAGAALEEGLYQSVTEATDSPLPYTLPDSKVELRNDGDLPCRDASLQTALRVSCNTVFGKIGADLGGRKLLVQVEKYGFNDQLSVPIPAARSNFATTMDRQQTALSALGQFDTTATPLQMAMVAAAIANDGKLMKPYLVEETRPADGAPDKHVLTRYGQPLSSENARQLQLIMQTVVTSGNGAKARISGAAVGGKSGVTREHVDKADRWYAWFISYAMTGSRPRVAVAVLIEGDAAHPDAITGELAAPIARKVMEAVLAG</sequence>
<proteinExistence type="predicted"/>
<evidence type="ECO:0000259" key="2">
    <source>
        <dbReference type="Pfam" id="PF00905"/>
    </source>
</evidence>
<dbReference type="Gene3D" id="3.40.710.10">
    <property type="entry name" value="DD-peptidase/beta-lactamase superfamily"/>
    <property type="match status" value="1"/>
</dbReference>
<dbReference type="PANTHER" id="PTHR30627">
    <property type="entry name" value="PEPTIDOGLYCAN D,D-TRANSPEPTIDASE"/>
    <property type="match status" value="1"/>
</dbReference>
<dbReference type="Pfam" id="PF21922">
    <property type="entry name" value="PBP_dimer_2"/>
    <property type="match status" value="1"/>
</dbReference>
<feature type="domain" description="Peptidase C14 caspase" evidence="1">
    <location>
        <begin position="10"/>
        <end position="248"/>
    </location>
</feature>
<comment type="caution">
    <text evidence="4">The sequence shown here is derived from an EMBL/GenBank/DDBJ whole genome shotgun (WGS) entry which is preliminary data.</text>
</comment>
<feature type="domain" description="Penicillin binding protein A dimerisation" evidence="3">
    <location>
        <begin position="335"/>
        <end position="396"/>
    </location>
</feature>
<evidence type="ECO:0000313" key="5">
    <source>
        <dbReference type="Proteomes" id="UP001501009"/>
    </source>
</evidence>
<dbReference type="InterPro" id="IPR012338">
    <property type="entry name" value="Beta-lactam/transpept-like"/>
</dbReference>
<dbReference type="SUPFAM" id="SSF52129">
    <property type="entry name" value="Caspase-like"/>
    <property type="match status" value="1"/>
</dbReference>
<evidence type="ECO:0008006" key="6">
    <source>
        <dbReference type="Google" id="ProtNLM"/>
    </source>
</evidence>
<accession>A0ABP7HYI7</accession>
<feature type="domain" description="Penicillin-binding protein transpeptidase" evidence="2">
    <location>
        <begin position="423"/>
        <end position="744"/>
    </location>
</feature>